<dbReference type="GO" id="GO:0005634">
    <property type="term" value="C:nucleus"/>
    <property type="evidence" value="ECO:0007669"/>
    <property type="project" value="TreeGrafter"/>
</dbReference>
<reference evidence="1" key="1">
    <citation type="journal article" date="2013" name="Genome Biol. Evol.">
        <title>Punctuated emergences of genetic and phenotypic innovations in eumetazoan, bilaterian, euteleostome, and hominidae ancestors.</title>
        <authorList>
            <person name="Wenger Y."/>
            <person name="Galliot B."/>
        </authorList>
    </citation>
    <scope>NUCLEOTIDE SEQUENCE</scope>
    <source>
        <tissue evidence="1">Whole animals</tissue>
    </source>
</reference>
<sequence>IDIYRYIYKIFMDNKNYPSFVERYFTKYYFKDNDNGHTCILSHSNRICIVTLAEDHKALLEGPVQSISYNIGNRDYKYNDAHGKKKKNAFKVTLNTPICKITSANGTEYKIKCGVVGRLMEINDNLLKDISLLDRKRETEGYICILLHKFCSANELCSGLLSHEQYLKTLDLLHNNSIERDDNKRKYDDNDCDSNASSKRLCIQCPE</sequence>
<dbReference type="EMBL" id="HAAD01000740">
    <property type="protein sequence ID" value="CDG66972.1"/>
    <property type="molecule type" value="mRNA"/>
</dbReference>
<name>T2M4U7_HYDVU</name>
<proteinExistence type="evidence at transcript level"/>
<gene>
    <name evidence="1" type="primary">C9orf6</name>
</gene>
<dbReference type="PANTHER" id="PTHR13651:SF0">
    <property type="entry name" value="PROTEIN ABITRAM"/>
    <property type="match status" value="1"/>
</dbReference>
<dbReference type="SUPFAM" id="SSF51230">
    <property type="entry name" value="Single hybrid motif"/>
    <property type="match status" value="1"/>
</dbReference>
<evidence type="ECO:0000313" key="1">
    <source>
        <dbReference type="EMBL" id="CDG66972.1"/>
    </source>
</evidence>
<dbReference type="InterPro" id="IPR011053">
    <property type="entry name" value="Single_hybrid_motif"/>
</dbReference>
<dbReference type="Gene3D" id="2.40.50.100">
    <property type="match status" value="1"/>
</dbReference>
<feature type="non-terminal residue" evidence="1">
    <location>
        <position position="1"/>
    </location>
</feature>
<dbReference type="AlphaFoldDB" id="T2M4U7"/>
<dbReference type="OrthoDB" id="48130at2759"/>
<dbReference type="PANTHER" id="PTHR13651">
    <property type="entry name" value="PROTEIN ABITRAM"/>
    <property type="match status" value="1"/>
</dbReference>
<accession>T2M4U7</accession>
<protein>
    <submittedName>
        <fullName evidence="1">UPF0436 protein C9orf6</fullName>
    </submittedName>
</protein>
<organism evidence="1">
    <name type="scientific">Hydra vulgaris</name>
    <name type="common">Hydra</name>
    <name type="synonym">Hydra attenuata</name>
    <dbReference type="NCBI Taxonomy" id="6087"/>
    <lineage>
        <taxon>Eukaryota</taxon>
        <taxon>Metazoa</taxon>
        <taxon>Cnidaria</taxon>
        <taxon>Hydrozoa</taxon>
        <taxon>Hydroidolina</taxon>
        <taxon>Anthoathecata</taxon>
        <taxon>Aplanulata</taxon>
        <taxon>Hydridae</taxon>
        <taxon>Hydra</taxon>
    </lineage>
</organism>
<dbReference type="InterPro" id="IPR039169">
    <property type="entry name" value="Abitram"/>
</dbReference>